<name>A0ABT5Q9N3_9PSED</name>
<feature type="transmembrane region" description="Helical" evidence="1">
    <location>
        <begin position="38"/>
        <end position="55"/>
    </location>
</feature>
<dbReference type="Proteomes" id="UP001217610">
    <property type="component" value="Unassembled WGS sequence"/>
</dbReference>
<gene>
    <name evidence="2" type="ORF">M5G25_21780</name>
</gene>
<keyword evidence="1" id="KW-0812">Transmembrane</keyword>
<keyword evidence="3" id="KW-1185">Reference proteome</keyword>
<keyword evidence="1" id="KW-0472">Membrane</keyword>
<dbReference type="Pfam" id="PF04612">
    <property type="entry name" value="T2SSM"/>
    <property type="match status" value="1"/>
</dbReference>
<dbReference type="RefSeq" id="WP_273923851.1">
    <property type="nucleotide sequence ID" value="NZ_JAMDGR010000017.1"/>
</dbReference>
<accession>A0ABT5Q9N3</accession>
<protein>
    <submittedName>
        <fullName evidence="2">Type II secretion system protein M</fullName>
    </submittedName>
</protein>
<comment type="caution">
    <text evidence="2">The sequence shown here is derived from an EMBL/GenBank/DDBJ whole genome shotgun (WGS) entry which is preliminary data.</text>
</comment>
<sequence>MNKARLAQYQARWSRLRTQVHIQVQGHWNTLAPREKRLLSATALGVLGLLLWWLLIQPPLKTIDYWQAETPKLRALDEALEVLLHEAAGPDSRGASLEQSLRQTLDGAGLKDHYQLQQPDEAGPESWRLTFEQAPADAVVGWLLGAPRQLSLQVVEARLQRAAAAAAQDSAGTLSGTVRMDQAQGAKEAS</sequence>
<evidence type="ECO:0000313" key="3">
    <source>
        <dbReference type="Proteomes" id="UP001217610"/>
    </source>
</evidence>
<organism evidence="2 3">
    <name type="scientific">Pseudomonas idahonensis</name>
    <dbReference type="NCBI Taxonomy" id="2942628"/>
    <lineage>
        <taxon>Bacteria</taxon>
        <taxon>Pseudomonadati</taxon>
        <taxon>Pseudomonadota</taxon>
        <taxon>Gammaproteobacteria</taxon>
        <taxon>Pseudomonadales</taxon>
        <taxon>Pseudomonadaceae</taxon>
        <taxon>Pseudomonas</taxon>
    </lineage>
</organism>
<dbReference type="InterPro" id="IPR007690">
    <property type="entry name" value="T2SS_GspM"/>
</dbReference>
<evidence type="ECO:0000313" key="2">
    <source>
        <dbReference type="EMBL" id="MDD1150918.1"/>
    </source>
</evidence>
<keyword evidence="1" id="KW-1133">Transmembrane helix</keyword>
<reference evidence="2 3" key="1">
    <citation type="submission" date="2022-05" db="EMBL/GenBank/DDBJ databases">
        <title>Novel Pseudomonas spp. Isolated from a Rainbow Trout Aquaculture Facility.</title>
        <authorList>
            <person name="Testerman T."/>
            <person name="Graf J."/>
        </authorList>
    </citation>
    <scope>NUCLEOTIDE SEQUENCE [LARGE SCALE GENOMIC DNA]</scope>
    <source>
        <strain evidence="2 3">ID357</strain>
    </source>
</reference>
<proteinExistence type="predicted"/>
<dbReference type="EMBL" id="JAMDGR010000017">
    <property type="protein sequence ID" value="MDD1150918.1"/>
    <property type="molecule type" value="Genomic_DNA"/>
</dbReference>
<evidence type="ECO:0000256" key="1">
    <source>
        <dbReference type="SAM" id="Phobius"/>
    </source>
</evidence>